<reference evidence="2 3" key="1">
    <citation type="submission" date="2019-03" db="EMBL/GenBank/DDBJ databases">
        <title>Genomics of glacier-inhabiting Cryobacterium strains.</title>
        <authorList>
            <person name="Liu Q."/>
            <person name="Xin Y.-H."/>
        </authorList>
    </citation>
    <scope>NUCLEOTIDE SEQUENCE [LARGE SCALE GENOMIC DNA]</scope>
    <source>
        <strain evidence="2 3">MDT1-3</strain>
    </source>
</reference>
<proteinExistence type="predicted"/>
<comment type="caution">
    <text evidence="2">The sequence shown here is derived from an EMBL/GenBank/DDBJ whole genome shotgun (WGS) entry which is preliminary data.</text>
</comment>
<name>A0A4V3IF62_9MICO</name>
<evidence type="ECO:0000313" key="2">
    <source>
        <dbReference type="EMBL" id="TFC16481.1"/>
    </source>
</evidence>
<accession>A0A4V3IF62</accession>
<organism evidence="2 3">
    <name type="scientific">Cryobacterium algoritolerans</name>
    <dbReference type="NCBI Taxonomy" id="1259184"/>
    <lineage>
        <taxon>Bacteria</taxon>
        <taxon>Bacillati</taxon>
        <taxon>Actinomycetota</taxon>
        <taxon>Actinomycetes</taxon>
        <taxon>Micrococcales</taxon>
        <taxon>Microbacteriaceae</taxon>
        <taxon>Cryobacterium</taxon>
    </lineage>
</organism>
<dbReference type="Proteomes" id="UP000298412">
    <property type="component" value="Unassembled WGS sequence"/>
</dbReference>
<dbReference type="EMBL" id="SOFP01000039">
    <property type="protein sequence ID" value="TFC16481.1"/>
    <property type="molecule type" value="Genomic_DNA"/>
</dbReference>
<keyword evidence="3" id="KW-1185">Reference proteome</keyword>
<evidence type="ECO:0000256" key="1">
    <source>
        <dbReference type="SAM" id="MobiDB-lite"/>
    </source>
</evidence>
<protein>
    <submittedName>
        <fullName evidence="2">Uncharacterized protein</fullName>
    </submittedName>
</protein>
<gene>
    <name evidence="2" type="ORF">E3O19_07135</name>
</gene>
<evidence type="ECO:0000313" key="3">
    <source>
        <dbReference type="Proteomes" id="UP000298412"/>
    </source>
</evidence>
<sequence length="79" mass="8909">MSILLTNFNLRKIAAFSSDKISEDAKKQINGQPVVPPIRRRRDREFHNPCTDPYPAGVVRPDRVKHVTSDETGGPPLRT</sequence>
<feature type="region of interest" description="Disordered" evidence="1">
    <location>
        <begin position="24"/>
        <end position="79"/>
    </location>
</feature>
<feature type="compositionally biased region" description="Basic and acidic residues" evidence="1">
    <location>
        <begin position="60"/>
        <end position="69"/>
    </location>
</feature>
<dbReference type="AlphaFoldDB" id="A0A4V3IF62"/>
<dbReference type="OrthoDB" id="3837969at2"/>